<dbReference type="InterPro" id="IPR052487">
    <property type="entry name" value="Galactose-binding_lectin"/>
</dbReference>
<dbReference type="VEuPathDB" id="FungiDB:PV07_01396"/>
<dbReference type="Proteomes" id="UP000054466">
    <property type="component" value="Unassembled WGS sequence"/>
</dbReference>
<name>A0A0D2A2W9_9EURO</name>
<reference evidence="2 3" key="1">
    <citation type="submission" date="2015-01" db="EMBL/GenBank/DDBJ databases">
        <title>The Genome Sequence of Cladophialophora immunda CBS83496.</title>
        <authorList>
            <consortium name="The Broad Institute Genomics Platform"/>
            <person name="Cuomo C."/>
            <person name="de Hoog S."/>
            <person name="Gorbushina A."/>
            <person name="Stielow B."/>
            <person name="Teixiera M."/>
            <person name="Abouelleil A."/>
            <person name="Chapman S.B."/>
            <person name="Priest M."/>
            <person name="Young S.K."/>
            <person name="Wortman J."/>
            <person name="Nusbaum C."/>
            <person name="Birren B."/>
        </authorList>
    </citation>
    <scope>NUCLEOTIDE SEQUENCE [LARGE SCALE GENOMIC DNA]</scope>
    <source>
        <strain evidence="2 3">CBS 83496</strain>
    </source>
</reference>
<evidence type="ECO:0000259" key="1">
    <source>
        <dbReference type="SMART" id="SM00235"/>
    </source>
</evidence>
<dbReference type="InterPro" id="IPR037221">
    <property type="entry name" value="H-type_lectin_dom_sf"/>
</dbReference>
<dbReference type="STRING" id="569365.A0A0D2A2W9"/>
<dbReference type="GO" id="GO:0009986">
    <property type="term" value="C:cell surface"/>
    <property type="evidence" value="ECO:0007669"/>
    <property type="project" value="TreeGrafter"/>
</dbReference>
<gene>
    <name evidence="2" type="ORF">PV07_01396</name>
</gene>
<dbReference type="InterPro" id="IPR024079">
    <property type="entry name" value="MetalloPept_cat_dom_sf"/>
</dbReference>
<dbReference type="GO" id="GO:0070492">
    <property type="term" value="F:oligosaccharide binding"/>
    <property type="evidence" value="ECO:0007669"/>
    <property type="project" value="TreeGrafter"/>
</dbReference>
<dbReference type="Gene3D" id="3.40.390.10">
    <property type="entry name" value="Collagenase (Catalytic Domain)"/>
    <property type="match status" value="1"/>
</dbReference>
<dbReference type="GO" id="GO:0008237">
    <property type="term" value="F:metallopeptidase activity"/>
    <property type="evidence" value="ECO:0007669"/>
    <property type="project" value="InterPro"/>
</dbReference>
<protein>
    <recommendedName>
        <fullName evidence="1">Peptidase metallopeptidase domain-containing protein</fullName>
    </recommendedName>
</protein>
<dbReference type="GO" id="GO:0006508">
    <property type="term" value="P:proteolysis"/>
    <property type="evidence" value="ECO:0007669"/>
    <property type="project" value="InterPro"/>
</dbReference>
<feature type="domain" description="Peptidase metallopeptidase" evidence="1">
    <location>
        <begin position="50"/>
        <end position="201"/>
    </location>
</feature>
<accession>A0A0D2A2W9</accession>
<dbReference type="GO" id="GO:0098636">
    <property type="term" value="C:protein complex involved in cell adhesion"/>
    <property type="evidence" value="ECO:0007669"/>
    <property type="project" value="TreeGrafter"/>
</dbReference>
<organism evidence="2 3">
    <name type="scientific">Cladophialophora immunda</name>
    <dbReference type="NCBI Taxonomy" id="569365"/>
    <lineage>
        <taxon>Eukaryota</taxon>
        <taxon>Fungi</taxon>
        <taxon>Dikarya</taxon>
        <taxon>Ascomycota</taxon>
        <taxon>Pezizomycotina</taxon>
        <taxon>Eurotiomycetes</taxon>
        <taxon>Chaetothyriomycetidae</taxon>
        <taxon>Chaetothyriales</taxon>
        <taxon>Herpotrichiellaceae</taxon>
        <taxon>Cladophialophora</taxon>
    </lineage>
</organism>
<dbReference type="SUPFAM" id="SSF141086">
    <property type="entry name" value="Agglutinin HPA-like"/>
    <property type="match status" value="3"/>
</dbReference>
<dbReference type="GO" id="GO:0098609">
    <property type="term" value="P:cell-cell adhesion"/>
    <property type="evidence" value="ECO:0007669"/>
    <property type="project" value="TreeGrafter"/>
</dbReference>
<keyword evidence="3" id="KW-1185">Reference proteome</keyword>
<dbReference type="HOGENOM" id="CLU_499655_0_0_1"/>
<dbReference type="OrthoDB" id="291007at2759"/>
<dbReference type="GO" id="GO:0030247">
    <property type="term" value="F:polysaccharide binding"/>
    <property type="evidence" value="ECO:0007669"/>
    <property type="project" value="TreeGrafter"/>
</dbReference>
<dbReference type="GO" id="GO:0008270">
    <property type="term" value="F:zinc ion binding"/>
    <property type="evidence" value="ECO:0007669"/>
    <property type="project" value="InterPro"/>
</dbReference>
<dbReference type="SUPFAM" id="SSF55486">
    <property type="entry name" value="Metalloproteases ('zincins'), catalytic domain"/>
    <property type="match status" value="1"/>
</dbReference>
<proteinExistence type="predicted"/>
<dbReference type="InterPro" id="IPR006026">
    <property type="entry name" value="Peptidase_Metallo"/>
</dbReference>
<dbReference type="InterPro" id="IPR019019">
    <property type="entry name" value="H-type_lectin_domain"/>
</dbReference>
<sequence>MVSVRQTEAPQSQYHTCVGRVATGQAANLPPSNLRSPAAGHGPPAMAMKKGTFWPQGSHIKVGFMGDTATSKDATDFVKAKVQEKAKIWETYANIVFDFVDMSENPAIRVSFGPDGGSWSYIGTECKGIDASQPTMNYGWFNDQTEDDEFERVAVHEFGHALGCTHELQSPSADAIVWNRQAVYDYYQRTNGWSTQEVDAQVLTPDNPNDDIDSMFDPTSIMCYPIPAGLANIVVGWNKHLSPMDEDFIASVYPKQTNDAGSFSTDDLEKKLPPNNVNALQVSFTRPYKTEPKFAYGLSGVDMSGAYNLRLAARIDEVNRESFKVHADTWNDSQLTAASVAWMEVIDPTKHQVGVFDTKEYASPETPLSTVTEHVQFPKAFSATPVVFLFLKGFDLSKDHPWTIATAASNISQSGFDVTVKAQGNTQCFGAQVTWIAFPAYLPAICGGAVVAGAGQESGQVTFPKGKFAAGAPPSRVMLTLNGFDVENGQDMKIKTYADGITEEGFTWHAESWGGSSFSGALSWVAS</sequence>
<dbReference type="GO" id="GO:0046871">
    <property type="term" value="F:N-acetylgalactosamine binding"/>
    <property type="evidence" value="ECO:0007669"/>
    <property type="project" value="TreeGrafter"/>
</dbReference>
<dbReference type="RefSeq" id="XP_016254842.1">
    <property type="nucleotide sequence ID" value="XM_016387914.1"/>
</dbReference>
<dbReference type="Gene3D" id="2.60.40.2080">
    <property type="match status" value="3"/>
</dbReference>
<evidence type="ECO:0000313" key="2">
    <source>
        <dbReference type="EMBL" id="KIW34626.1"/>
    </source>
</evidence>
<dbReference type="EMBL" id="KN847040">
    <property type="protein sequence ID" value="KIW34626.1"/>
    <property type="molecule type" value="Genomic_DNA"/>
</dbReference>
<dbReference type="AlphaFoldDB" id="A0A0D2A2W9"/>
<dbReference type="PANTHER" id="PTHR46938">
    <property type="entry name" value="DISCOIDIN-1 SUBUNIT A-RELATED-RELATED"/>
    <property type="match status" value="1"/>
</dbReference>
<dbReference type="SMART" id="SM00235">
    <property type="entry name" value="ZnMc"/>
    <property type="match status" value="1"/>
</dbReference>
<dbReference type="GeneID" id="27340590"/>
<dbReference type="Pfam" id="PF09458">
    <property type="entry name" value="H_lectin"/>
    <property type="match status" value="3"/>
</dbReference>
<evidence type="ECO:0000313" key="3">
    <source>
        <dbReference type="Proteomes" id="UP000054466"/>
    </source>
</evidence>